<accession>A0A926IN44</accession>
<organism evidence="1 2">
    <name type="scientific">Wansuia hejianensis</name>
    <dbReference type="NCBI Taxonomy" id="2763667"/>
    <lineage>
        <taxon>Bacteria</taxon>
        <taxon>Bacillati</taxon>
        <taxon>Bacillota</taxon>
        <taxon>Clostridia</taxon>
        <taxon>Lachnospirales</taxon>
        <taxon>Lachnospiraceae</taxon>
        <taxon>Wansuia</taxon>
    </lineage>
</organism>
<dbReference type="RefSeq" id="WP_249323125.1">
    <property type="nucleotide sequence ID" value="NZ_JACRTK010000001.1"/>
</dbReference>
<evidence type="ECO:0000313" key="1">
    <source>
        <dbReference type="EMBL" id="MBC8590308.1"/>
    </source>
</evidence>
<gene>
    <name evidence="1" type="ORF">H8689_04015</name>
</gene>
<reference evidence="1 2" key="1">
    <citation type="submission" date="2020-08" db="EMBL/GenBank/DDBJ databases">
        <title>Genome public.</title>
        <authorList>
            <person name="Liu C."/>
            <person name="Sun Q."/>
        </authorList>
    </citation>
    <scope>NUCLEOTIDE SEQUENCE [LARGE SCALE GENOMIC DNA]</scope>
    <source>
        <strain evidence="1 2">NSJ-26</strain>
    </source>
</reference>
<evidence type="ECO:0000313" key="2">
    <source>
        <dbReference type="Proteomes" id="UP000601522"/>
    </source>
</evidence>
<dbReference type="EMBL" id="JACRTK010000001">
    <property type="protein sequence ID" value="MBC8590308.1"/>
    <property type="molecule type" value="Genomic_DNA"/>
</dbReference>
<proteinExistence type="predicted"/>
<dbReference type="Proteomes" id="UP000601522">
    <property type="component" value="Unassembled WGS sequence"/>
</dbReference>
<protein>
    <submittedName>
        <fullName evidence="1">Uncharacterized protein</fullName>
    </submittedName>
</protein>
<comment type="caution">
    <text evidence="1">The sequence shown here is derived from an EMBL/GenBank/DDBJ whole genome shotgun (WGS) entry which is preliminary data.</text>
</comment>
<keyword evidence="2" id="KW-1185">Reference proteome</keyword>
<name>A0A926IN44_9FIRM</name>
<sequence length="123" mass="14224">MGTDIIALLNQRDTVLDIVIDNFNTWDKSIESSIEILESNEKNLEKIKDINDSLTRLSTSDIFDEVYRGKIEVILTRQEGLIDFLMEEKGKVSNSIRQLNKKDQVVNNYISQNKESIFIDKDL</sequence>
<dbReference type="AlphaFoldDB" id="A0A926IN44"/>